<evidence type="ECO:0000313" key="1">
    <source>
        <dbReference type="EMBL" id="XCN73287.1"/>
    </source>
</evidence>
<organism evidence="1">
    <name type="scientific">Candidatus Electrothrix aestuarii</name>
    <dbReference type="NCBI Taxonomy" id="3062594"/>
    <lineage>
        <taxon>Bacteria</taxon>
        <taxon>Pseudomonadati</taxon>
        <taxon>Thermodesulfobacteriota</taxon>
        <taxon>Desulfobulbia</taxon>
        <taxon>Desulfobulbales</taxon>
        <taxon>Desulfobulbaceae</taxon>
        <taxon>Candidatus Electrothrix</taxon>
    </lineage>
</organism>
<reference evidence="1" key="1">
    <citation type="journal article" date="2024" name="Syst. Appl. Microbiol.">
        <title>First single-strain enrichments of Electrothrix cable bacteria, description of E. aestuarii sp. nov. and E. rattekaaiensis sp. nov., and proposal of a cable bacteria taxonomy following the rules of the SeqCode.</title>
        <authorList>
            <person name="Plum-Jensen L.E."/>
            <person name="Schramm A."/>
            <person name="Marshall I.P.G."/>
        </authorList>
    </citation>
    <scope>NUCLEOTIDE SEQUENCE</scope>
    <source>
        <strain evidence="1">Rat1</strain>
    </source>
</reference>
<protein>
    <submittedName>
        <fullName evidence="1">Uncharacterized protein</fullName>
    </submittedName>
</protein>
<gene>
    <name evidence="1" type="ORF">Q3M24_00565</name>
</gene>
<name>A0AAU8LW30_9BACT</name>
<dbReference type="KEGG" id="eaj:Q3M24_00565"/>
<reference evidence="1" key="2">
    <citation type="submission" date="2024-06" db="EMBL/GenBank/DDBJ databases">
        <authorList>
            <person name="Plum-Jensen L.E."/>
            <person name="Schramm A."/>
            <person name="Marshall I.P.G."/>
        </authorList>
    </citation>
    <scope>NUCLEOTIDE SEQUENCE</scope>
    <source>
        <strain evidence="1">Rat1</strain>
    </source>
</reference>
<dbReference type="EMBL" id="CP159373">
    <property type="protein sequence ID" value="XCN73287.1"/>
    <property type="molecule type" value="Genomic_DNA"/>
</dbReference>
<proteinExistence type="predicted"/>
<sequence>MLKKIVSFDFHFMDPNDAYVFAPLLDGTAEKDSAIRQVLYDD</sequence>
<dbReference type="AlphaFoldDB" id="A0AAU8LW30"/>
<accession>A0AAU8LW30</accession>